<feature type="binding site" evidence="12">
    <location>
        <position position="108"/>
    </location>
    <ligand>
        <name>(6R)-10-formyltetrahydrofolate</name>
        <dbReference type="ChEBI" id="CHEBI:195366"/>
    </ligand>
</feature>
<feature type="domain" description="MGS-like" evidence="13">
    <location>
        <begin position="203"/>
        <end position="355"/>
    </location>
</feature>
<dbReference type="SMART" id="SM00851">
    <property type="entry name" value="MGS"/>
    <property type="match status" value="1"/>
</dbReference>
<feature type="site" description="Raises pKa of active site His" evidence="12">
    <location>
        <position position="146"/>
    </location>
</feature>
<evidence type="ECO:0000256" key="11">
    <source>
        <dbReference type="HAMAP-Rule" id="MF_00139"/>
    </source>
</evidence>
<feature type="binding site" evidence="12">
    <location>
        <position position="66"/>
    </location>
    <ligand>
        <name>(6R)-10-formyltetrahydrofolate</name>
        <dbReference type="ChEBI" id="CHEBI:195366"/>
    </ligand>
</feature>
<dbReference type="SUPFAM" id="SSF52335">
    <property type="entry name" value="Methylglyoxal synthase-like"/>
    <property type="match status" value="1"/>
</dbReference>
<comment type="catalytic activity">
    <reaction evidence="12">
        <text>N(1)-(5-phospho-beta-D-ribosyl)glycinamide + (6R)-10-formyltetrahydrofolate = N(2)-formyl-N(1)-(5-phospho-beta-D-ribosyl)glycinamide + (6S)-5,6,7,8-tetrahydrofolate + H(+)</text>
        <dbReference type="Rhea" id="RHEA:15053"/>
        <dbReference type="ChEBI" id="CHEBI:15378"/>
        <dbReference type="ChEBI" id="CHEBI:57453"/>
        <dbReference type="ChEBI" id="CHEBI:143788"/>
        <dbReference type="ChEBI" id="CHEBI:147286"/>
        <dbReference type="ChEBI" id="CHEBI:195366"/>
        <dbReference type="EC" id="2.1.2.2"/>
    </reaction>
</comment>
<dbReference type="Pfam" id="PF00551">
    <property type="entry name" value="Formyl_trans_N"/>
    <property type="match status" value="1"/>
</dbReference>
<comment type="pathway">
    <text evidence="3 12">Purine metabolism; IMP biosynthesis via de novo pathway; N(2)-formyl-N(1)-(5-phospho-D-ribosyl)glycinamide from N(1)-(5-phospho-D-ribosyl)glycinamide (10-formyl THF route): step 1/1.</text>
</comment>
<dbReference type="InterPro" id="IPR002376">
    <property type="entry name" value="Formyl_transf_N"/>
</dbReference>
<sequence length="723" mass="75648">MPAKLVVLASGSGTLLQAVLDAAARPGYPATVVAVGTDRPGVAALARAERAGVPAFTVRMADHPDRASWDEALTAAVAAHEPDLVVSAGFLKILGPRFLDRFPNRVINTHPALLPAFPGIRAVADALELGVKVTGSTVHFVDAGVDTGPIIAQEAVPVEPGDDEDGLHERIKTVERGLLVDVIEKLGRAGCTVDGRKVSFGVSESPGSGQRPIRRALIGVSDKSGLLELATGLHAAGVEIVSTGGTARVIADAGVPVTPVEEVTGFPESFGGRVKTLHPRVHAGLLADRSNAEHAEQLSTLDIAPFDLLVVNLYPFTETVASGATPEDCVENIDIGGPAMVRAAAKNHGSVAVIVDPARYDQVLERVGAGGFDLAERRRLAAEAFAHTAAYDTAVASWFAGVHAPADDSGFPDFLGAGWRRGEVLRYGENPHQRAAVYRGDREGLAHAEQLHGKAMSYNNYVDTDAARRAAYDFAEPTVAIIKHANPCGIASGTDIAEAHRKAHACDPVSAFGGVIAANRPVSLEAAEQIADVFTEVVLAPDFDAEALDVLRRKKNIRLLRLPALDGPDDLELRPISGGLLVQTSDRIDAPGDDPANWTLATGEAADEATLADLVFAWRAVRSVKSNAILLASDRATVGVGMGQVNRVDSSRLAVQRAGDRVKGSVAASDAFFPFPDGLQVLLDAGVRAVVQPGGSVRDAEVIAAAEAVGATLYLTGTRHFAH</sequence>
<evidence type="ECO:0000259" key="13">
    <source>
        <dbReference type="PROSITE" id="PS51855"/>
    </source>
</evidence>
<comment type="caution">
    <text evidence="14">The sequence shown here is derived from an EMBL/GenBank/DDBJ whole genome shotgun (WGS) entry which is preliminary data.</text>
</comment>
<keyword evidence="5 11" id="KW-0808">Transferase</keyword>
<keyword evidence="6 11" id="KW-0658">Purine biosynthesis</keyword>
<feature type="binding site" evidence="12">
    <location>
        <begin position="91"/>
        <end position="94"/>
    </location>
    <ligand>
        <name>(6R)-10-formyltetrahydrofolate</name>
        <dbReference type="ChEBI" id="CHEBI:195366"/>
    </ligand>
</feature>
<dbReference type="HAMAP" id="MF_00139">
    <property type="entry name" value="PurH"/>
    <property type="match status" value="1"/>
</dbReference>
<evidence type="ECO:0000256" key="3">
    <source>
        <dbReference type="ARBA" id="ARBA00005054"/>
    </source>
</evidence>
<dbReference type="Pfam" id="PF01808">
    <property type="entry name" value="AICARFT_IMPCHas"/>
    <property type="match status" value="1"/>
</dbReference>
<evidence type="ECO:0000256" key="4">
    <source>
        <dbReference type="ARBA" id="ARBA00007667"/>
    </source>
</evidence>
<dbReference type="GO" id="GO:0004643">
    <property type="term" value="F:phosphoribosylaminoimidazolecarboxamide formyltransferase activity"/>
    <property type="evidence" value="ECO:0007669"/>
    <property type="project" value="UniProtKB-UniRule"/>
</dbReference>
<comment type="function">
    <text evidence="12">Catalyzes the transfer of a formyl group from 10-formyltetrahydrofolate to 5-phospho-ribosyl-glycinamide (GAR), producing 5-phospho-ribosyl-N-formylglycinamide (FGAR) and tetrahydrofolate.</text>
</comment>
<dbReference type="Gene3D" id="3.40.50.1380">
    <property type="entry name" value="Methylglyoxal synthase-like domain"/>
    <property type="match status" value="1"/>
</dbReference>
<dbReference type="SUPFAM" id="SSF53328">
    <property type="entry name" value="Formyltransferase"/>
    <property type="match status" value="1"/>
</dbReference>
<dbReference type="EC" id="2.1.2.3" evidence="11"/>
<dbReference type="FunFam" id="3.40.50.1380:FF:000001">
    <property type="entry name" value="Bifunctional purine biosynthesis protein PurH"/>
    <property type="match status" value="1"/>
</dbReference>
<keyword evidence="7 11" id="KW-0378">Hydrolase</keyword>
<dbReference type="InterPro" id="IPR016193">
    <property type="entry name" value="Cytidine_deaminase-like"/>
</dbReference>
<comment type="pathway">
    <text evidence="1 11">Purine metabolism; IMP biosynthesis via de novo pathway; IMP from 5-formamido-1-(5-phospho-D-ribosyl)imidazole-4-carboxamide: step 1/1.</text>
</comment>
<evidence type="ECO:0000256" key="9">
    <source>
        <dbReference type="ARBA" id="ARBA00050488"/>
    </source>
</evidence>
<dbReference type="PANTHER" id="PTHR11692">
    <property type="entry name" value="BIFUNCTIONAL PURINE BIOSYNTHESIS PROTEIN PURH"/>
    <property type="match status" value="1"/>
</dbReference>
<dbReference type="InterPro" id="IPR036914">
    <property type="entry name" value="MGS-like_dom_sf"/>
</dbReference>
<reference evidence="14 15" key="1">
    <citation type="submission" date="2018-03" db="EMBL/GenBank/DDBJ databases">
        <title>Genomic Encyclopedia of Type Strains, Phase III (KMG-III): the genomes of soil and plant-associated and newly described type strains.</title>
        <authorList>
            <person name="Whitman W."/>
        </authorList>
    </citation>
    <scope>NUCLEOTIDE SEQUENCE [LARGE SCALE GENOMIC DNA]</scope>
    <source>
        <strain evidence="14 15">CGMCC 4.7125</strain>
    </source>
</reference>
<dbReference type="CDD" id="cd01421">
    <property type="entry name" value="IMPCH"/>
    <property type="match status" value="1"/>
</dbReference>
<comment type="domain">
    <text evidence="11">The IMP cyclohydrolase activity resides in the N-terminal region.</text>
</comment>
<comment type="similarity">
    <text evidence="12">Belongs to the GART family.</text>
</comment>
<dbReference type="FunFam" id="3.40.50.170:FF:000008">
    <property type="entry name" value="Phosphoribosylglycinamide formyltransferase"/>
    <property type="match status" value="1"/>
</dbReference>
<dbReference type="InterPro" id="IPR036477">
    <property type="entry name" value="Formyl_transf_N_sf"/>
</dbReference>
<comment type="catalytic activity">
    <reaction evidence="9 11">
        <text>(6R)-10-formyltetrahydrofolate + 5-amino-1-(5-phospho-beta-D-ribosyl)imidazole-4-carboxamide = 5-formamido-1-(5-phospho-D-ribosyl)imidazole-4-carboxamide + (6S)-5,6,7,8-tetrahydrofolate</text>
        <dbReference type="Rhea" id="RHEA:22192"/>
        <dbReference type="ChEBI" id="CHEBI:57453"/>
        <dbReference type="ChEBI" id="CHEBI:58467"/>
        <dbReference type="ChEBI" id="CHEBI:58475"/>
        <dbReference type="ChEBI" id="CHEBI:195366"/>
        <dbReference type="EC" id="2.1.2.3"/>
    </reaction>
</comment>
<dbReference type="Proteomes" id="UP000238362">
    <property type="component" value="Unassembled WGS sequence"/>
</dbReference>
<keyword evidence="8 11" id="KW-0511">Multifunctional enzyme</keyword>
<evidence type="ECO:0000256" key="5">
    <source>
        <dbReference type="ARBA" id="ARBA00022679"/>
    </source>
</evidence>
<dbReference type="OrthoDB" id="9802065at2"/>
<dbReference type="HAMAP" id="MF_01930">
    <property type="entry name" value="PurN"/>
    <property type="match status" value="1"/>
</dbReference>
<protein>
    <recommendedName>
        <fullName evidence="11">Bifunctional purine biosynthesis protein PurH</fullName>
    </recommendedName>
    <domain>
        <recommendedName>
            <fullName evidence="11">Phosphoribosylaminoimidazolecarboxamide formyltransferase</fullName>
            <ecNumber evidence="11">2.1.2.3</ecNumber>
        </recommendedName>
        <alternativeName>
            <fullName evidence="11">AICAR transformylase</fullName>
        </alternativeName>
    </domain>
    <domain>
        <recommendedName>
            <fullName evidence="11">IMP cyclohydrolase</fullName>
            <ecNumber evidence="11">3.5.4.10</ecNumber>
        </recommendedName>
        <alternativeName>
            <fullName evidence="11">ATIC</fullName>
        </alternativeName>
        <alternativeName>
            <fullName evidence="11">IMP synthase</fullName>
        </alternativeName>
        <alternativeName>
            <fullName evidence="11">Inosinicase</fullName>
        </alternativeName>
    </domain>
</protein>
<dbReference type="UniPathway" id="UPA00074">
    <property type="reaction ID" value="UER00126"/>
</dbReference>
<evidence type="ECO:0000256" key="12">
    <source>
        <dbReference type="HAMAP-Rule" id="MF_01930"/>
    </source>
</evidence>
<evidence type="ECO:0000256" key="6">
    <source>
        <dbReference type="ARBA" id="ARBA00022755"/>
    </source>
</evidence>
<dbReference type="CDD" id="cd08645">
    <property type="entry name" value="FMT_core_GART"/>
    <property type="match status" value="1"/>
</dbReference>
<dbReference type="Pfam" id="PF02142">
    <property type="entry name" value="MGS"/>
    <property type="match status" value="1"/>
</dbReference>
<dbReference type="GO" id="GO:0004644">
    <property type="term" value="F:phosphoribosylglycinamide formyltransferase activity"/>
    <property type="evidence" value="ECO:0007669"/>
    <property type="project" value="UniProtKB-UniRule"/>
</dbReference>
<dbReference type="GO" id="GO:0003937">
    <property type="term" value="F:IMP cyclohydrolase activity"/>
    <property type="evidence" value="ECO:0007669"/>
    <property type="project" value="UniProtKB-UniRule"/>
</dbReference>
<dbReference type="AlphaFoldDB" id="A0A2T0LKE7"/>
<dbReference type="InterPro" id="IPR011607">
    <property type="entry name" value="MGS-like_dom"/>
</dbReference>
<dbReference type="SUPFAM" id="SSF53927">
    <property type="entry name" value="Cytidine deaminase-like"/>
    <property type="match status" value="1"/>
</dbReference>
<feature type="active site" description="Proton donor" evidence="12">
    <location>
        <position position="110"/>
    </location>
</feature>
<name>A0A2T0LKE7_9PSEU</name>
<evidence type="ECO:0000256" key="10">
    <source>
        <dbReference type="ARBA" id="ARBA00050687"/>
    </source>
</evidence>
<dbReference type="InterPro" id="IPR024051">
    <property type="entry name" value="AICAR_Tfase_dup_dom_sf"/>
</dbReference>
<dbReference type="GO" id="GO:0005829">
    <property type="term" value="C:cytosol"/>
    <property type="evidence" value="ECO:0007669"/>
    <property type="project" value="TreeGrafter"/>
</dbReference>
<dbReference type="NCBIfam" id="NF002049">
    <property type="entry name" value="PRK00881.1"/>
    <property type="match status" value="1"/>
</dbReference>
<evidence type="ECO:0000256" key="2">
    <source>
        <dbReference type="ARBA" id="ARBA00004954"/>
    </source>
</evidence>
<evidence type="ECO:0000256" key="1">
    <source>
        <dbReference type="ARBA" id="ARBA00004844"/>
    </source>
</evidence>
<evidence type="ECO:0000313" key="15">
    <source>
        <dbReference type="Proteomes" id="UP000238362"/>
    </source>
</evidence>
<comment type="catalytic activity">
    <reaction evidence="10 11">
        <text>IMP + H2O = 5-formamido-1-(5-phospho-D-ribosyl)imidazole-4-carboxamide</text>
        <dbReference type="Rhea" id="RHEA:18445"/>
        <dbReference type="ChEBI" id="CHEBI:15377"/>
        <dbReference type="ChEBI" id="CHEBI:58053"/>
        <dbReference type="ChEBI" id="CHEBI:58467"/>
        <dbReference type="EC" id="3.5.4.10"/>
    </reaction>
</comment>
<comment type="pathway">
    <text evidence="2 11">Purine metabolism; IMP biosynthesis via de novo pathway; 5-formamido-1-(5-phospho-D-ribosyl)imidazole-4-carboxamide from 5-amino-1-(5-phospho-D-ribosyl)imidazole-4-carboxamide (10-formyl THF route): step 1/1.</text>
</comment>
<gene>
    <name evidence="11" type="primary">purH</name>
    <name evidence="12" type="synonym">purN</name>
    <name evidence="14" type="ORF">B0I33_11652</name>
</gene>
<dbReference type="NCBIfam" id="TIGR00639">
    <property type="entry name" value="PurN"/>
    <property type="match status" value="1"/>
</dbReference>
<dbReference type="EMBL" id="PVNH01000016">
    <property type="protein sequence ID" value="PRX43319.1"/>
    <property type="molecule type" value="Genomic_DNA"/>
</dbReference>
<evidence type="ECO:0000256" key="8">
    <source>
        <dbReference type="ARBA" id="ARBA00023268"/>
    </source>
</evidence>
<comment type="similarity">
    <text evidence="4 11">Belongs to the PurH family.</text>
</comment>
<dbReference type="EC" id="3.5.4.10" evidence="11"/>
<dbReference type="PANTHER" id="PTHR11692:SF0">
    <property type="entry name" value="BIFUNCTIONAL PURINE BIOSYNTHESIS PROTEIN ATIC"/>
    <property type="match status" value="1"/>
</dbReference>
<dbReference type="Gene3D" id="3.40.50.170">
    <property type="entry name" value="Formyl transferase, N-terminal domain"/>
    <property type="match status" value="1"/>
</dbReference>
<organism evidence="14 15">
    <name type="scientific">Prauserella shujinwangii</name>
    <dbReference type="NCBI Taxonomy" id="1453103"/>
    <lineage>
        <taxon>Bacteria</taxon>
        <taxon>Bacillati</taxon>
        <taxon>Actinomycetota</taxon>
        <taxon>Actinomycetes</taxon>
        <taxon>Pseudonocardiales</taxon>
        <taxon>Pseudonocardiaceae</taxon>
        <taxon>Prauserella</taxon>
    </lineage>
</organism>
<comment type="caution">
    <text evidence="12">Lacks conserved residue(s) required for the propagation of feature annotation.</text>
</comment>
<keyword evidence="15" id="KW-1185">Reference proteome</keyword>
<proteinExistence type="inferred from homology"/>
<dbReference type="PROSITE" id="PS00373">
    <property type="entry name" value="GART"/>
    <property type="match status" value="1"/>
</dbReference>
<dbReference type="Gene3D" id="3.40.140.20">
    <property type="match status" value="2"/>
</dbReference>
<accession>A0A2T0LKE7</accession>
<dbReference type="SMART" id="SM00798">
    <property type="entry name" value="AICARFT_IMPCHas"/>
    <property type="match status" value="1"/>
</dbReference>
<evidence type="ECO:0000256" key="7">
    <source>
        <dbReference type="ARBA" id="ARBA00022801"/>
    </source>
</evidence>
<dbReference type="InterPro" id="IPR004607">
    <property type="entry name" value="GART"/>
</dbReference>
<dbReference type="GO" id="GO:0006189">
    <property type="term" value="P:'de novo' IMP biosynthetic process"/>
    <property type="evidence" value="ECO:0007669"/>
    <property type="project" value="UniProtKB-UniRule"/>
</dbReference>
<dbReference type="InterPro" id="IPR001555">
    <property type="entry name" value="GART_AS"/>
</dbReference>
<dbReference type="PROSITE" id="PS51855">
    <property type="entry name" value="MGS"/>
    <property type="match status" value="1"/>
</dbReference>
<dbReference type="InterPro" id="IPR002695">
    <property type="entry name" value="PurH-like"/>
</dbReference>
<dbReference type="NCBIfam" id="TIGR00355">
    <property type="entry name" value="purH"/>
    <property type="match status" value="1"/>
</dbReference>
<dbReference type="FunFam" id="3.40.140.20:FF:000001">
    <property type="entry name" value="Bifunctional purine biosynthesis protein PurH"/>
    <property type="match status" value="1"/>
</dbReference>
<evidence type="ECO:0000313" key="14">
    <source>
        <dbReference type="EMBL" id="PRX43319.1"/>
    </source>
</evidence>